<dbReference type="GO" id="GO:0005737">
    <property type="term" value="C:cytoplasm"/>
    <property type="evidence" value="ECO:0007669"/>
    <property type="project" value="TreeGrafter"/>
</dbReference>
<dbReference type="InterPro" id="IPR001474">
    <property type="entry name" value="GTP_CycHdrlase_I"/>
</dbReference>
<evidence type="ECO:0000313" key="10">
    <source>
        <dbReference type="Proteomes" id="UP000482800"/>
    </source>
</evidence>
<dbReference type="FunFam" id="3.30.1130.10:FF:000001">
    <property type="entry name" value="GTP cyclohydrolase 1"/>
    <property type="match status" value="1"/>
</dbReference>
<dbReference type="GO" id="GO:0006730">
    <property type="term" value="P:one-carbon metabolic process"/>
    <property type="evidence" value="ECO:0007669"/>
    <property type="project" value="UniProtKB-KW"/>
</dbReference>
<dbReference type="GO" id="GO:0008270">
    <property type="term" value="F:zinc ion binding"/>
    <property type="evidence" value="ECO:0007669"/>
    <property type="project" value="TreeGrafter"/>
</dbReference>
<comment type="pathway">
    <text evidence="2">Cofactor biosynthesis; 7,8-dihydroneopterin triphosphate biosynthesis; 7,8-dihydroneopterin triphosphate from GTP: step 1/1.</text>
</comment>
<evidence type="ECO:0000256" key="2">
    <source>
        <dbReference type="ARBA" id="ARBA00005080"/>
    </source>
</evidence>
<gene>
    <name evidence="9" type="primary">folE</name>
    <name evidence="9" type="ORF">Phou_090810</name>
</gene>
<comment type="caution">
    <text evidence="9">The sequence shown here is derived from an EMBL/GenBank/DDBJ whole genome shotgun (WGS) entry which is preliminary data.</text>
</comment>
<evidence type="ECO:0000313" key="9">
    <source>
        <dbReference type="EMBL" id="GFJ84901.1"/>
    </source>
</evidence>
<evidence type="ECO:0000256" key="1">
    <source>
        <dbReference type="ARBA" id="ARBA00001052"/>
    </source>
</evidence>
<reference evidence="9 10" key="2">
    <citation type="submission" date="2020-03" db="EMBL/GenBank/DDBJ databases">
        <authorList>
            <person name="Ichikawa N."/>
            <person name="Kimura A."/>
            <person name="Kitahashi Y."/>
            <person name="Uohara A."/>
        </authorList>
    </citation>
    <scope>NUCLEOTIDE SEQUENCE [LARGE SCALE GENOMIC DNA]</scope>
    <source>
        <strain evidence="9 10">NBRC 108639</strain>
    </source>
</reference>
<dbReference type="SUPFAM" id="SSF55620">
    <property type="entry name" value="Tetrahydrobiopterin biosynthesis enzymes-like"/>
    <property type="match status" value="1"/>
</dbReference>
<sequence>MTITTGTGERTPSPASNADTDVFAAVAAAESLLSALGLNGDTEHTLRTAERMVASYRDLLTPRPFEATTFSNHELHRDLVISRSVPFTSLCAHHVLPFIGTATVGYRPGTRLLGLSKLARVVEMFACRLQVQEDMTQQIAGWLDETVPDHGGAGVVITAEHLCMTIRGAEARGASTVTTAWRGELARDAALRAEFLSLATDR</sequence>
<dbReference type="PANTHER" id="PTHR11109:SF7">
    <property type="entry name" value="GTP CYCLOHYDROLASE 1"/>
    <property type="match status" value="1"/>
</dbReference>
<dbReference type="GO" id="GO:0006729">
    <property type="term" value="P:tetrahydrobiopterin biosynthetic process"/>
    <property type="evidence" value="ECO:0007669"/>
    <property type="project" value="TreeGrafter"/>
</dbReference>
<dbReference type="GO" id="GO:0005525">
    <property type="term" value="F:GTP binding"/>
    <property type="evidence" value="ECO:0007669"/>
    <property type="project" value="TreeGrafter"/>
</dbReference>
<dbReference type="Gene3D" id="3.30.1130.10">
    <property type="match status" value="1"/>
</dbReference>
<evidence type="ECO:0000256" key="3">
    <source>
        <dbReference type="ARBA" id="ARBA00012715"/>
    </source>
</evidence>
<feature type="domain" description="GTP cyclohydrolase I" evidence="8">
    <location>
        <begin position="27"/>
        <end position="198"/>
    </location>
</feature>
<dbReference type="GO" id="GO:0046654">
    <property type="term" value="P:tetrahydrofolate biosynthetic process"/>
    <property type="evidence" value="ECO:0007669"/>
    <property type="project" value="InterPro"/>
</dbReference>
<evidence type="ECO:0000259" key="8">
    <source>
        <dbReference type="Pfam" id="PF01227"/>
    </source>
</evidence>
<keyword evidence="6 9" id="KW-0378">Hydrolase</keyword>
<protein>
    <recommendedName>
        <fullName evidence="4">GTP cyclohydrolase 1</fullName>
        <ecNumber evidence="3">3.5.4.16</ecNumber>
    </recommendedName>
    <alternativeName>
        <fullName evidence="7">GTP cyclohydrolase I</fullName>
    </alternativeName>
</protein>
<dbReference type="UniPathway" id="UPA00848">
    <property type="reaction ID" value="UER00151"/>
</dbReference>
<evidence type="ECO:0000256" key="5">
    <source>
        <dbReference type="ARBA" id="ARBA00022563"/>
    </source>
</evidence>
<dbReference type="RefSeq" id="WP_173069695.1">
    <property type="nucleotide sequence ID" value="NZ_BAABGO010000035.1"/>
</dbReference>
<dbReference type="PANTHER" id="PTHR11109">
    <property type="entry name" value="GTP CYCLOHYDROLASE I"/>
    <property type="match status" value="1"/>
</dbReference>
<dbReference type="InterPro" id="IPR020602">
    <property type="entry name" value="GTP_CycHdrlase_I_dom"/>
</dbReference>
<dbReference type="EC" id="3.5.4.16" evidence="3"/>
<name>A0A6V8KRC1_9ACTN</name>
<dbReference type="InterPro" id="IPR043133">
    <property type="entry name" value="GTP-CH-I_C/QueF"/>
</dbReference>
<comment type="catalytic activity">
    <reaction evidence="1">
        <text>GTP + H2O = 7,8-dihydroneopterin 3'-triphosphate + formate + H(+)</text>
        <dbReference type="Rhea" id="RHEA:17473"/>
        <dbReference type="ChEBI" id="CHEBI:15377"/>
        <dbReference type="ChEBI" id="CHEBI:15378"/>
        <dbReference type="ChEBI" id="CHEBI:15740"/>
        <dbReference type="ChEBI" id="CHEBI:37565"/>
        <dbReference type="ChEBI" id="CHEBI:58462"/>
        <dbReference type="EC" id="3.5.4.16"/>
    </reaction>
</comment>
<dbReference type="Pfam" id="PF01227">
    <property type="entry name" value="GTP_cyclohydroI"/>
    <property type="match status" value="1"/>
</dbReference>
<evidence type="ECO:0000256" key="6">
    <source>
        <dbReference type="ARBA" id="ARBA00022801"/>
    </source>
</evidence>
<evidence type="ECO:0000256" key="7">
    <source>
        <dbReference type="ARBA" id="ARBA00030854"/>
    </source>
</evidence>
<evidence type="ECO:0000256" key="4">
    <source>
        <dbReference type="ARBA" id="ARBA00017272"/>
    </source>
</evidence>
<dbReference type="EMBL" id="BLPF01000004">
    <property type="protein sequence ID" value="GFJ84901.1"/>
    <property type="molecule type" value="Genomic_DNA"/>
</dbReference>
<proteinExistence type="predicted"/>
<keyword evidence="10" id="KW-1185">Reference proteome</keyword>
<reference evidence="9 10" key="1">
    <citation type="submission" date="2020-03" db="EMBL/GenBank/DDBJ databases">
        <title>Whole genome shotgun sequence of Phytohabitans houttuyneae NBRC 108639.</title>
        <authorList>
            <person name="Komaki H."/>
            <person name="Tamura T."/>
        </authorList>
    </citation>
    <scope>NUCLEOTIDE SEQUENCE [LARGE SCALE GENOMIC DNA]</scope>
    <source>
        <strain evidence="9 10">NBRC 108639</strain>
    </source>
</reference>
<keyword evidence="5" id="KW-0554">One-carbon metabolism</keyword>
<dbReference type="Proteomes" id="UP000482800">
    <property type="component" value="Unassembled WGS sequence"/>
</dbReference>
<organism evidence="9 10">
    <name type="scientific">Phytohabitans houttuyneae</name>
    <dbReference type="NCBI Taxonomy" id="1076126"/>
    <lineage>
        <taxon>Bacteria</taxon>
        <taxon>Bacillati</taxon>
        <taxon>Actinomycetota</taxon>
        <taxon>Actinomycetes</taxon>
        <taxon>Micromonosporales</taxon>
        <taxon>Micromonosporaceae</taxon>
    </lineage>
</organism>
<accession>A0A6V8KRC1</accession>
<dbReference type="AlphaFoldDB" id="A0A6V8KRC1"/>
<dbReference type="GO" id="GO:0003934">
    <property type="term" value="F:GTP cyclohydrolase I activity"/>
    <property type="evidence" value="ECO:0007669"/>
    <property type="project" value="UniProtKB-EC"/>
</dbReference>